<dbReference type="EMBL" id="JANEYF010005154">
    <property type="protein sequence ID" value="KAJ8929004.1"/>
    <property type="molecule type" value="Genomic_DNA"/>
</dbReference>
<gene>
    <name evidence="1" type="ORF">NQ314_018363</name>
</gene>
<dbReference type="InterPro" id="IPR029052">
    <property type="entry name" value="Metallo-depent_PP-like"/>
</dbReference>
<name>A0AAV8WQI9_9CUCU</name>
<reference evidence="1" key="1">
    <citation type="journal article" date="2023" name="Insect Mol. Biol.">
        <title>Genome sequencing provides insights into the evolution of gene families encoding plant cell wall-degrading enzymes in longhorned beetles.</title>
        <authorList>
            <person name="Shin N.R."/>
            <person name="Okamura Y."/>
            <person name="Kirsch R."/>
            <person name="Pauchet Y."/>
        </authorList>
    </citation>
    <scope>NUCLEOTIDE SEQUENCE</scope>
    <source>
        <strain evidence="1">RBIC_L_NR</strain>
    </source>
</reference>
<evidence type="ECO:0000313" key="1">
    <source>
        <dbReference type="EMBL" id="KAJ8929004.1"/>
    </source>
</evidence>
<dbReference type="PANTHER" id="PTHR12905:SF0">
    <property type="entry name" value="CALCINEURIN-LIKE PHOSPHOESTERASE DOMAIN-CONTAINING PROTEIN"/>
    <property type="match status" value="1"/>
</dbReference>
<proteinExistence type="predicted"/>
<organism evidence="1 2">
    <name type="scientific">Rhamnusium bicolor</name>
    <dbReference type="NCBI Taxonomy" id="1586634"/>
    <lineage>
        <taxon>Eukaryota</taxon>
        <taxon>Metazoa</taxon>
        <taxon>Ecdysozoa</taxon>
        <taxon>Arthropoda</taxon>
        <taxon>Hexapoda</taxon>
        <taxon>Insecta</taxon>
        <taxon>Pterygota</taxon>
        <taxon>Neoptera</taxon>
        <taxon>Endopterygota</taxon>
        <taxon>Coleoptera</taxon>
        <taxon>Polyphaga</taxon>
        <taxon>Cucujiformia</taxon>
        <taxon>Chrysomeloidea</taxon>
        <taxon>Cerambycidae</taxon>
        <taxon>Lepturinae</taxon>
        <taxon>Rhagiini</taxon>
        <taxon>Rhamnusium</taxon>
    </lineage>
</organism>
<evidence type="ECO:0000313" key="2">
    <source>
        <dbReference type="Proteomes" id="UP001162156"/>
    </source>
</evidence>
<dbReference type="InterPro" id="IPR051693">
    <property type="entry name" value="UPF0046_metallophosphoest"/>
</dbReference>
<comment type="caution">
    <text evidence="1">The sequence shown here is derived from an EMBL/GenBank/DDBJ whole genome shotgun (WGS) entry which is preliminary data.</text>
</comment>
<protein>
    <recommendedName>
        <fullName evidence="3">Calcineurin-like phosphoesterase domain-containing protein</fullName>
    </recommendedName>
</protein>
<keyword evidence="2" id="KW-1185">Reference proteome</keyword>
<dbReference type="PANTHER" id="PTHR12905">
    <property type="entry name" value="METALLOPHOSPHOESTERASE"/>
    <property type="match status" value="1"/>
</dbReference>
<accession>A0AAV8WQI9</accession>
<dbReference type="Proteomes" id="UP001162156">
    <property type="component" value="Unassembled WGS sequence"/>
</dbReference>
<dbReference type="AlphaFoldDB" id="A0AAV8WQI9"/>
<dbReference type="SUPFAM" id="SSF56300">
    <property type="entry name" value="Metallo-dependent phosphatases"/>
    <property type="match status" value="1"/>
</dbReference>
<dbReference type="Gene3D" id="3.60.21.10">
    <property type="match status" value="1"/>
</dbReference>
<evidence type="ECO:0008006" key="3">
    <source>
        <dbReference type="Google" id="ProtNLM"/>
    </source>
</evidence>
<sequence>MLNICCPFTIYTFHRQPEFGNWAFNLKRGEECLSKWDLIPEDTDVLITHSPPLGHGDLVCSGVRAGCVELLSTVQNRVKPKYHVFGHIHEGILEHLI</sequence>